<dbReference type="EMBL" id="JAFJZZ010000001">
    <property type="protein sequence ID" value="MBN7772309.1"/>
    <property type="molecule type" value="Genomic_DNA"/>
</dbReference>
<comment type="caution">
    <text evidence="1">The sequence shown here is derived from an EMBL/GenBank/DDBJ whole genome shotgun (WGS) entry which is preliminary data.</text>
</comment>
<dbReference type="InterPro" id="IPR029063">
    <property type="entry name" value="SAM-dependent_MTases_sf"/>
</dbReference>
<keyword evidence="2" id="KW-1185">Reference proteome</keyword>
<sequence>MSYLFQCYAKVYDKFMNLFSLDDDTAILNLIESHPQKIADVGGGTGVTADKLIKLGHRVTIIDPCLQMTQLAKKKNEAIRVINKSMPCELEEKFDLILIRDCLHHVKPQTEMLDCCLHMLGEDGMIIITDFSPECWKTKLIFLFERCCFESIKPVSESKLLGYLEQAGLQVEQALVNQRDYIVWGRKG</sequence>
<dbReference type="CDD" id="cd02440">
    <property type="entry name" value="AdoMet_MTases"/>
    <property type="match status" value="1"/>
</dbReference>
<dbReference type="SUPFAM" id="SSF53335">
    <property type="entry name" value="S-adenosyl-L-methionine-dependent methyltransferases"/>
    <property type="match status" value="1"/>
</dbReference>
<dbReference type="Pfam" id="PF13489">
    <property type="entry name" value="Methyltransf_23"/>
    <property type="match status" value="1"/>
</dbReference>
<organism evidence="1 2">
    <name type="scientific">Clostridium aminobutyricum</name>
    <dbReference type="NCBI Taxonomy" id="33953"/>
    <lineage>
        <taxon>Bacteria</taxon>
        <taxon>Bacillati</taxon>
        <taxon>Bacillota</taxon>
        <taxon>Clostridia</taxon>
        <taxon>Eubacteriales</taxon>
        <taxon>Clostridiaceae</taxon>
        <taxon>Clostridium</taxon>
    </lineage>
</organism>
<dbReference type="PANTHER" id="PTHR43861">
    <property type="entry name" value="TRANS-ACONITATE 2-METHYLTRANSFERASE-RELATED"/>
    <property type="match status" value="1"/>
</dbReference>
<dbReference type="GO" id="GO:0008168">
    <property type="term" value="F:methyltransferase activity"/>
    <property type="evidence" value="ECO:0007669"/>
    <property type="project" value="UniProtKB-KW"/>
</dbReference>
<keyword evidence="1" id="KW-0489">Methyltransferase</keyword>
<reference evidence="1" key="1">
    <citation type="submission" date="2021-02" db="EMBL/GenBank/DDBJ databases">
        <title>Abyssanaerobacter marinus gen.nov., sp., nov, anaerobic bacterium isolated from the Onnuri vent field of Indian Ocean and suggestion of Mogibacteriaceae fam. nov., and proposal of reclassification of ambiguous this family's genus member.</title>
        <authorList>
            <person name="Kim Y.J."/>
            <person name="Yang J.-A."/>
        </authorList>
    </citation>
    <scope>NUCLEOTIDE SEQUENCE</scope>
    <source>
        <strain evidence="1">DSM 2634</strain>
    </source>
</reference>
<name>A0A939D6G3_CLOAM</name>
<evidence type="ECO:0000313" key="1">
    <source>
        <dbReference type="EMBL" id="MBN7772309.1"/>
    </source>
</evidence>
<proteinExistence type="predicted"/>
<dbReference type="Proteomes" id="UP000664545">
    <property type="component" value="Unassembled WGS sequence"/>
</dbReference>
<dbReference type="RefSeq" id="WP_206581120.1">
    <property type="nucleotide sequence ID" value="NZ_JAFJZZ010000001.1"/>
</dbReference>
<keyword evidence="1" id="KW-0808">Transferase</keyword>
<evidence type="ECO:0000313" key="2">
    <source>
        <dbReference type="Proteomes" id="UP000664545"/>
    </source>
</evidence>
<protein>
    <submittedName>
        <fullName evidence="1">Class I SAM-dependent methyltransferase</fullName>
    </submittedName>
</protein>
<dbReference type="GO" id="GO:0032259">
    <property type="term" value="P:methylation"/>
    <property type="evidence" value="ECO:0007669"/>
    <property type="project" value="UniProtKB-KW"/>
</dbReference>
<gene>
    <name evidence="1" type="ORF">JYB65_02945</name>
</gene>
<dbReference type="Gene3D" id="3.40.50.150">
    <property type="entry name" value="Vaccinia Virus protein VP39"/>
    <property type="match status" value="1"/>
</dbReference>
<accession>A0A939D6G3</accession>
<dbReference type="AlphaFoldDB" id="A0A939D6G3"/>